<sequence>MTAELTALLAHLAEARGHVLAAVDGLDEDDLTRPVAPSGWSIAQLLHHLTYDDEIFWGCAILGGDEEAAAEIQDGWRLPVTTGAEAVEGYRRWVSRTDALLAEVDLDAPARWWPPQDVFPFPPFADARACLLRLLVETTTHAGHLDLAREGIDGHQHLVVP</sequence>
<proteinExistence type="predicted"/>
<dbReference type="InterPro" id="IPR007061">
    <property type="entry name" value="MST-like"/>
</dbReference>
<protein>
    <submittedName>
        <fullName evidence="1">Uncharacterized protein DUF664</fullName>
    </submittedName>
</protein>
<dbReference type="Pfam" id="PF04978">
    <property type="entry name" value="MST"/>
    <property type="match status" value="1"/>
</dbReference>
<name>A0A543KP02_9MICO</name>
<dbReference type="OrthoDB" id="4548523at2"/>
<dbReference type="Gene3D" id="1.20.120.450">
    <property type="entry name" value="dinb family like domain"/>
    <property type="match status" value="1"/>
</dbReference>
<accession>A0A543KP02</accession>
<dbReference type="RefSeq" id="WP_141818376.1">
    <property type="nucleotide sequence ID" value="NZ_BAAAIL010000004.1"/>
</dbReference>
<comment type="caution">
    <text evidence="1">The sequence shown here is derived from an EMBL/GenBank/DDBJ whole genome shotgun (WGS) entry which is preliminary data.</text>
</comment>
<keyword evidence="2" id="KW-1185">Reference proteome</keyword>
<dbReference type="AlphaFoldDB" id="A0A543KP02"/>
<dbReference type="InterPro" id="IPR034660">
    <property type="entry name" value="DinB/YfiT-like"/>
</dbReference>
<dbReference type="Proteomes" id="UP000315133">
    <property type="component" value="Unassembled WGS sequence"/>
</dbReference>
<reference evidence="1 2" key="1">
    <citation type="submission" date="2019-06" db="EMBL/GenBank/DDBJ databases">
        <title>Sequencing the genomes of 1000 actinobacteria strains.</title>
        <authorList>
            <person name="Klenk H.-P."/>
        </authorList>
    </citation>
    <scope>NUCLEOTIDE SEQUENCE [LARGE SCALE GENOMIC DNA]</scope>
    <source>
        <strain evidence="1 2">DSM 12362</strain>
    </source>
</reference>
<dbReference type="SUPFAM" id="SSF109854">
    <property type="entry name" value="DinB/YfiT-like putative metalloenzymes"/>
    <property type="match status" value="1"/>
</dbReference>
<evidence type="ECO:0000313" key="2">
    <source>
        <dbReference type="Proteomes" id="UP000315133"/>
    </source>
</evidence>
<gene>
    <name evidence="1" type="ORF">FB476_1700</name>
</gene>
<organism evidence="1 2">
    <name type="scientific">Ornithinimicrobium humiphilum</name>
    <dbReference type="NCBI Taxonomy" id="125288"/>
    <lineage>
        <taxon>Bacteria</taxon>
        <taxon>Bacillati</taxon>
        <taxon>Actinomycetota</taxon>
        <taxon>Actinomycetes</taxon>
        <taxon>Micrococcales</taxon>
        <taxon>Ornithinimicrobiaceae</taxon>
        <taxon>Ornithinimicrobium</taxon>
    </lineage>
</organism>
<dbReference type="EMBL" id="VFPU01000001">
    <property type="protein sequence ID" value="TQM96809.1"/>
    <property type="molecule type" value="Genomic_DNA"/>
</dbReference>
<evidence type="ECO:0000313" key="1">
    <source>
        <dbReference type="EMBL" id="TQM96809.1"/>
    </source>
</evidence>